<dbReference type="SUPFAM" id="SSF53098">
    <property type="entry name" value="Ribonuclease H-like"/>
    <property type="match status" value="1"/>
</dbReference>
<dbReference type="Pfam" id="PF07727">
    <property type="entry name" value="RVT_2"/>
    <property type="match status" value="1"/>
</dbReference>
<dbReference type="Pfam" id="PF13976">
    <property type="entry name" value="gag_pre-integrs"/>
    <property type="match status" value="1"/>
</dbReference>
<dbReference type="PROSITE" id="PS50994">
    <property type="entry name" value="INTEGRASE"/>
    <property type="match status" value="1"/>
</dbReference>
<keyword evidence="1" id="KW-0645">Protease</keyword>
<dbReference type="EMBL" id="CAXHTB010000001">
    <property type="protein sequence ID" value="CAL0299836.1"/>
    <property type="molecule type" value="Genomic_DNA"/>
</dbReference>
<dbReference type="GO" id="GO:0004190">
    <property type="term" value="F:aspartic-type endopeptidase activity"/>
    <property type="evidence" value="ECO:0007669"/>
    <property type="project" value="UniProtKB-KW"/>
</dbReference>
<proteinExistence type="predicted"/>
<reference evidence="4 5" key="1">
    <citation type="submission" date="2024-03" db="EMBL/GenBank/DDBJ databases">
        <authorList>
            <person name="Martinez-Hernandez J."/>
        </authorList>
    </citation>
    <scope>NUCLEOTIDE SEQUENCE [LARGE SCALE GENOMIC DNA]</scope>
</reference>
<dbReference type="InterPro" id="IPR025724">
    <property type="entry name" value="GAG-pre-integrase_dom"/>
</dbReference>
<sequence length="1406" mass="161488">MWMETALEIWQDLRERYYQGDIFRISELLREIHTYKQGNLGVGQYFSHIKGLWQELDNFRTMPPCSCNCTLAPIVRTYRENDYVICFLKGLNDQYESVRSQIMLMDPLPTINKAFSLLTQQERHIHSHYNEPKVLMNANADSTNEFSSNRGRGRGRPFHNLAGRGSYNQGRSGNNFTRTSGGRSSKMCTYCNKTGHTVDQCYKKHGFPPGYFKNNNVNNLTTMDEFSHGDEVDTEIKEQAVQSSTSQQSDHTVNNFNTHFDNSKCKGNLYMFACSSKSLEWIIDTGATDHACHTLSLFQTFKRIKPILVTLPNGNQILASISGSVMFSKHLVLTDVLYIPTFHYNLVSVSKLTKALCCRLIFLENFCEIQDLFSMKMIGVADLKAGLYAIRNHAKCIMQPLDKQYDQYRISSFTGYDSNIWHNRLGHLSHEKMTIMQKHYPVVKCNKIDSPCHVCHLAKQKRLPYNSSMSKSAHIFDLLHMDIWGPFSMPSTLGHRYFLTIVDDKSRFTWLYFMKVKSEVPDLIRNFSSLVNTQFGLRIKSIRSDNDKEFCLNEFYAKNGIEHQTSCVETPQQNGIVERKHQHILGVARSLVFQSDLPHCLWNYATSHAVFLINRQPTKYLSNRSPYNVLYNSLPNISNIKVFGCLCYASTLTSHRKKLDHRSRKCIFLGLKQGVKGYILMDVNTHEIFLSRNTIFYEHIFPYKNVAEIRNHPDKNVEPRPVIDKIYAFTPNEAQNMVNQPFDHAPQTLRNYEDSSVQNYSDHGNNLEINDVSQEQTSSGSEIRDTNDPKEYNSPMPRHSLRPRQKPHYLEDYHCSMIASTDMDSYSKIDCSNVKYPLSSSISYNRLSHDHRNYSMNISSNSEPTTYHDAIKFECWRNAIDKELKALEDNKTWTITTLPSNKRAIGCKWVFKIKYRSDGSIERYKARLVAKGFTQTEGVDFLETFSPVIKMTTIRVILSMASAYKWHIHQLDINTAFLHGELKERVYMRVPFGVHVEDHKLVCKLEKSIYGLRQASRQWHDKLTGVLIHSGYVKSNADYSMFIKAFGSNFTAILIYVDDLILTGNDILEIDRMKHLLNSEFSIKDLGNLKFFLGMEIARSAEGILLYQRKYTLDLLQETGMLAAKPCSTPMEYSIKLIHSKSGDLLPNPSTYRRLIGKFVYLTQTRPDLSFAVGHLSQFLSAPTDEHLKAAMRILRYIKSTIGIGIFFPSSSDFKVKGYTDADWGACIDTRRSVSGYCFYIGNSLICWKSKKQKTVSRSSAEAEYRALALAACEAQWLMHLLSDLKVNHSDPIVLYCDNQSALHIATNPVFHERTKHIDIDCHSVRERIQSDIIHLLPISTVFQVADIFTKALSPQLFKNFHSKLGMLNIHMPACGGLLKGNALETDQVCNKKKISMMSRRKEETT</sequence>
<dbReference type="InterPro" id="IPR013103">
    <property type="entry name" value="RVT_2"/>
</dbReference>
<dbReference type="InterPro" id="IPR043502">
    <property type="entry name" value="DNA/RNA_pol_sf"/>
</dbReference>
<dbReference type="Pfam" id="PF00665">
    <property type="entry name" value="rve"/>
    <property type="match status" value="1"/>
</dbReference>
<protein>
    <recommendedName>
        <fullName evidence="3">Integrase catalytic domain-containing protein</fullName>
    </recommendedName>
</protein>
<dbReference type="GO" id="GO:0003676">
    <property type="term" value="F:nucleic acid binding"/>
    <property type="evidence" value="ECO:0007669"/>
    <property type="project" value="InterPro"/>
</dbReference>
<dbReference type="Gene3D" id="3.30.420.10">
    <property type="entry name" value="Ribonuclease H-like superfamily/Ribonuclease H"/>
    <property type="match status" value="1"/>
</dbReference>
<dbReference type="SUPFAM" id="SSF56672">
    <property type="entry name" value="DNA/RNA polymerases"/>
    <property type="match status" value="1"/>
</dbReference>
<feature type="domain" description="Integrase catalytic" evidence="3">
    <location>
        <begin position="460"/>
        <end position="634"/>
    </location>
</feature>
<dbReference type="InterPro" id="IPR012337">
    <property type="entry name" value="RNaseH-like_sf"/>
</dbReference>
<keyword evidence="1" id="KW-0064">Aspartyl protease</keyword>
<dbReference type="InterPro" id="IPR054722">
    <property type="entry name" value="PolX-like_BBD"/>
</dbReference>
<organism evidence="4 5">
    <name type="scientific">Lupinus luteus</name>
    <name type="common">European yellow lupine</name>
    <dbReference type="NCBI Taxonomy" id="3873"/>
    <lineage>
        <taxon>Eukaryota</taxon>
        <taxon>Viridiplantae</taxon>
        <taxon>Streptophyta</taxon>
        <taxon>Embryophyta</taxon>
        <taxon>Tracheophyta</taxon>
        <taxon>Spermatophyta</taxon>
        <taxon>Magnoliopsida</taxon>
        <taxon>eudicotyledons</taxon>
        <taxon>Gunneridae</taxon>
        <taxon>Pentapetalae</taxon>
        <taxon>rosids</taxon>
        <taxon>fabids</taxon>
        <taxon>Fabales</taxon>
        <taxon>Fabaceae</taxon>
        <taxon>Papilionoideae</taxon>
        <taxon>50 kb inversion clade</taxon>
        <taxon>genistoids sensu lato</taxon>
        <taxon>core genistoids</taxon>
        <taxon>Genisteae</taxon>
        <taxon>Lupinus</taxon>
    </lineage>
</organism>
<evidence type="ECO:0000313" key="5">
    <source>
        <dbReference type="Proteomes" id="UP001497480"/>
    </source>
</evidence>
<gene>
    <name evidence="4" type="ORF">LLUT_LOCUS896</name>
</gene>
<evidence type="ECO:0000259" key="3">
    <source>
        <dbReference type="PROSITE" id="PS50994"/>
    </source>
</evidence>
<dbReference type="Proteomes" id="UP001497480">
    <property type="component" value="Unassembled WGS sequence"/>
</dbReference>
<feature type="region of interest" description="Disordered" evidence="2">
    <location>
        <begin position="756"/>
        <end position="805"/>
    </location>
</feature>
<evidence type="ECO:0000256" key="2">
    <source>
        <dbReference type="SAM" id="MobiDB-lite"/>
    </source>
</evidence>
<dbReference type="CDD" id="cd09272">
    <property type="entry name" value="RNase_HI_RT_Ty1"/>
    <property type="match status" value="1"/>
</dbReference>
<comment type="caution">
    <text evidence="4">The sequence shown here is derived from an EMBL/GenBank/DDBJ whole genome shotgun (WGS) entry which is preliminary data.</text>
</comment>
<evidence type="ECO:0000313" key="4">
    <source>
        <dbReference type="EMBL" id="CAL0299836.1"/>
    </source>
</evidence>
<dbReference type="Pfam" id="PF22936">
    <property type="entry name" value="Pol_BBD"/>
    <property type="match status" value="1"/>
</dbReference>
<dbReference type="Pfam" id="PF25597">
    <property type="entry name" value="SH3_retrovirus"/>
    <property type="match status" value="1"/>
</dbReference>
<dbReference type="InterPro" id="IPR001584">
    <property type="entry name" value="Integrase_cat-core"/>
</dbReference>
<dbReference type="PANTHER" id="PTHR11439">
    <property type="entry name" value="GAG-POL-RELATED RETROTRANSPOSON"/>
    <property type="match status" value="1"/>
</dbReference>
<dbReference type="InterPro" id="IPR036397">
    <property type="entry name" value="RNaseH_sf"/>
</dbReference>
<dbReference type="InterPro" id="IPR057670">
    <property type="entry name" value="SH3_retrovirus"/>
</dbReference>
<accession>A0AAV1VSI3</accession>
<keyword evidence="5" id="KW-1185">Reference proteome</keyword>
<feature type="compositionally biased region" description="Polar residues" evidence="2">
    <location>
        <begin position="756"/>
        <end position="781"/>
    </location>
</feature>
<keyword evidence="1" id="KW-0378">Hydrolase</keyword>
<dbReference type="PANTHER" id="PTHR11439:SF463">
    <property type="entry name" value="REVERSE TRANSCRIPTASE TY1_COPIA-TYPE DOMAIN-CONTAINING PROTEIN"/>
    <property type="match status" value="1"/>
</dbReference>
<name>A0AAV1VSI3_LUPLU</name>
<feature type="compositionally biased region" description="Basic and acidic residues" evidence="2">
    <location>
        <begin position="782"/>
        <end position="791"/>
    </location>
</feature>
<evidence type="ECO:0000256" key="1">
    <source>
        <dbReference type="ARBA" id="ARBA00022750"/>
    </source>
</evidence>
<dbReference type="GO" id="GO:0015074">
    <property type="term" value="P:DNA integration"/>
    <property type="evidence" value="ECO:0007669"/>
    <property type="project" value="InterPro"/>
</dbReference>